<dbReference type="InterPro" id="IPR003594">
    <property type="entry name" value="HATPase_dom"/>
</dbReference>
<dbReference type="PROSITE" id="PS50109">
    <property type="entry name" value="HIS_KIN"/>
    <property type="match status" value="1"/>
</dbReference>
<dbReference type="PROSITE" id="PS50106">
    <property type="entry name" value="PDZ"/>
    <property type="match status" value="1"/>
</dbReference>
<dbReference type="Pfam" id="PF02518">
    <property type="entry name" value="HATPase_c"/>
    <property type="match status" value="1"/>
</dbReference>
<keyword evidence="6 13" id="KW-0812">Transmembrane</keyword>
<dbReference type="InterPro" id="IPR005467">
    <property type="entry name" value="His_kinase_dom"/>
</dbReference>
<evidence type="ECO:0000256" key="8">
    <source>
        <dbReference type="ARBA" id="ARBA00022777"/>
    </source>
</evidence>
<evidence type="ECO:0000256" key="7">
    <source>
        <dbReference type="ARBA" id="ARBA00022741"/>
    </source>
</evidence>
<keyword evidence="17" id="KW-1185">Reference proteome</keyword>
<evidence type="ECO:0000256" key="5">
    <source>
        <dbReference type="ARBA" id="ARBA00022679"/>
    </source>
</evidence>
<dbReference type="InterPro" id="IPR004358">
    <property type="entry name" value="Sig_transdc_His_kin-like_C"/>
</dbReference>
<keyword evidence="11" id="KW-0902">Two-component regulatory system</keyword>
<proteinExistence type="predicted"/>
<feature type="transmembrane region" description="Helical" evidence="13">
    <location>
        <begin position="12"/>
        <end position="31"/>
    </location>
</feature>
<dbReference type="CDD" id="cd16917">
    <property type="entry name" value="HATPase_UhpB-NarQ-NarX-like"/>
    <property type="match status" value="1"/>
</dbReference>
<evidence type="ECO:0000259" key="15">
    <source>
        <dbReference type="PROSITE" id="PS50109"/>
    </source>
</evidence>
<feature type="transmembrane region" description="Helical" evidence="13">
    <location>
        <begin position="239"/>
        <end position="262"/>
    </location>
</feature>
<feature type="transmembrane region" description="Helical" evidence="13">
    <location>
        <begin position="306"/>
        <end position="325"/>
    </location>
</feature>
<feature type="transmembrane region" description="Helical" evidence="13">
    <location>
        <begin position="214"/>
        <end position="233"/>
    </location>
</feature>
<keyword evidence="7" id="KW-0547">Nucleotide-binding</keyword>
<keyword evidence="12 13" id="KW-0472">Membrane</keyword>
<feature type="transmembrane region" description="Helical" evidence="13">
    <location>
        <begin position="274"/>
        <end position="294"/>
    </location>
</feature>
<dbReference type="GO" id="GO:0005524">
    <property type="term" value="F:ATP binding"/>
    <property type="evidence" value="ECO:0007669"/>
    <property type="project" value="UniProtKB-KW"/>
</dbReference>
<evidence type="ECO:0000256" key="13">
    <source>
        <dbReference type="SAM" id="Phobius"/>
    </source>
</evidence>
<evidence type="ECO:0000256" key="11">
    <source>
        <dbReference type="ARBA" id="ARBA00023012"/>
    </source>
</evidence>
<keyword evidence="8" id="KW-0418">Kinase</keyword>
<dbReference type="SUPFAM" id="SSF55874">
    <property type="entry name" value="ATPase domain of HSP90 chaperone/DNA topoisomerase II/histidine kinase"/>
    <property type="match status" value="1"/>
</dbReference>
<feature type="transmembrane region" description="Helical" evidence="13">
    <location>
        <begin position="180"/>
        <end position="202"/>
    </location>
</feature>
<evidence type="ECO:0000313" key="17">
    <source>
        <dbReference type="Proteomes" id="UP001500340"/>
    </source>
</evidence>
<dbReference type="SUPFAM" id="SSF50156">
    <property type="entry name" value="PDZ domain-like"/>
    <property type="match status" value="1"/>
</dbReference>
<dbReference type="PANTHER" id="PTHR24421:SF37">
    <property type="entry name" value="SENSOR HISTIDINE KINASE NARS"/>
    <property type="match status" value="1"/>
</dbReference>
<evidence type="ECO:0000256" key="4">
    <source>
        <dbReference type="ARBA" id="ARBA00022475"/>
    </source>
</evidence>
<keyword evidence="5" id="KW-0808">Transferase</keyword>
<feature type="transmembrane region" description="Helical" evidence="13">
    <location>
        <begin position="332"/>
        <end position="354"/>
    </location>
</feature>
<name>A0ABP3HXP9_9BACL</name>
<dbReference type="Proteomes" id="UP001500340">
    <property type="component" value="Unassembled WGS sequence"/>
</dbReference>
<dbReference type="InterPro" id="IPR036890">
    <property type="entry name" value="HATPase_C_sf"/>
</dbReference>
<dbReference type="InterPro" id="IPR001478">
    <property type="entry name" value="PDZ"/>
</dbReference>
<dbReference type="SMART" id="SM00387">
    <property type="entry name" value="HATPase_c"/>
    <property type="match status" value="1"/>
</dbReference>
<feature type="transmembrane region" description="Helical" evidence="13">
    <location>
        <begin position="156"/>
        <end position="174"/>
    </location>
</feature>
<feature type="transmembrane region" description="Helical" evidence="13">
    <location>
        <begin position="360"/>
        <end position="378"/>
    </location>
</feature>
<evidence type="ECO:0000256" key="6">
    <source>
        <dbReference type="ARBA" id="ARBA00022692"/>
    </source>
</evidence>
<evidence type="ECO:0000256" key="2">
    <source>
        <dbReference type="ARBA" id="ARBA00004651"/>
    </source>
</evidence>
<evidence type="ECO:0000259" key="14">
    <source>
        <dbReference type="PROSITE" id="PS50106"/>
    </source>
</evidence>
<dbReference type="PANTHER" id="PTHR24421">
    <property type="entry name" value="NITRATE/NITRITE SENSOR PROTEIN NARX-RELATED"/>
    <property type="match status" value="1"/>
</dbReference>
<organism evidence="16 17">
    <name type="scientific">Paenibacillus motobuensis</name>
    <dbReference type="NCBI Taxonomy" id="295324"/>
    <lineage>
        <taxon>Bacteria</taxon>
        <taxon>Bacillati</taxon>
        <taxon>Bacillota</taxon>
        <taxon>Bacilli</taxon>
        <taxon>Bacillales</taxon>
        <taxon>Paenibacillaceae</taxon>
        <taxon>Paenibacillus</taxon>
    </lineage>
</organism>
<keyword evidence="9 16" id="KW-0067">ATP-binding</keyword>
<evidence type="ECO:0000256" key="3">
    <source>
        <dbReference type="ARBA" id="ARBA00012438"/>
    </source>
</evidence>
<dbReference type="Gene3D" id="3.30.565.10">
    <property type="entry name" value="Histidine kinase-like ATPase, C-terminal domain"/>
    <property type="match status" value="1"/>
</dbReference>
<protein>
    <recommendedName>
        <fullName evidence="3">histidine kinase</fullName>
        <ecNumber evidence="3">2.7.13.3</ecNumber>
    </recommendedName>
</protein>
<dbReference type="EMBL" id="BAAACX010000007">
    <property type="protein sequence ID" value="GAA0383812.1"/>
    <property type="molecule type" value="Genomic_DNA"/>
</dbReference>
<reference evidence="17" key="1">
    <citation type="journal article" date="2019" name="Int. J. Syst. Evol. Microbiol.">
        <title>The Global Catalogue of Microorganisms (GCM) 10K type strain sequencing project: providing services to taxonomists for standard genome sequencing and annotation.</title>
        <authorList>
            <consortium name="The Broad Institute Genomics Platform"/>
            <consortium name="The Broad Institute Genome Sequencing Center for Infectious Disease"/>
            <person name="Wu L."/>
            <person name="Ma J."/>
        </authorList>
    </citation>
    <scope>NUCLEOTIDE SEQUENCE [LARGE SCALE GENOMIC DNA]</scope>
    <source>
        <strain evidence="17">JCM 12774</strain>
    </source>
</reference>
<evidence type="ECO:0000256" key="9">
    <source>
        <dbReference type="ARBA" id="ARBA00022840"/>
    </source>
</evidence>
<gene>
    <name evidence="16" type="ORF">GCM10008933_13700</name>
</gene>
<dbReference type="PRINTS" id="PR00344">
    <property type="entry name" value="BCTRLSENSOR"/>
</dbReference>
<evidence type="ECO:0000256" key="1">
    <source>
        <dbReference type="ARBA" id="ARBA00000085"/>
    </source>
</evidence>
<keyword evidence="4" id="KW-1003">Cell membrane</keyword>
<feature type="domain" description="PDZ" evidence="14">
    <location>
        <begin position="28"/>
        <end position="77"/>
    </location>
</feature>
<feature type="domain" description="Histidine kinase" evidence="15">
    <location>
        <begin position="677"/>
        <end position="772"/>
    </location>
</feature>
<dbReference type="EC" id="2.7.13.3" evidence="3"/>
<dbReference type="InterPro" id="IPR050482">
    <property type="entry name" value="Sensor_HK_TwoCompSys"/>
</dbReference>
<dbReference type="InterPro" id="IPR036034">
    <property type="entry name" value="PDZ_sf"/>
</dbReference>
<keyword evidence="10 13" id="KW-1133">Transmembrane helix</keyword>
<sequence>MKALFSNKYRHAIAVYGALLVFSIIAAYVHIQTLQHPYVGAVLRYEQNGWIVQDVKPEGKASKGGVHAGDRLIKADGGRLELGQAGDMLYLERIESAEFVRPGTGTPEMSMIRLAVQVDRGDAVKQAIAICLELLLLGIGWFAYRKKPESHVIRRFFGFNMLMAFTLLTLQSTVLLISDLILAVCSIWLPYVLLSFFIHFVFHSIRKPIRLALTALKYLAAGMSVFICLSIWVNVTPGWILELLHTGFLSALACILLLAAVYCRKLDWIERNHLLVFVTVLTLGLSPYIFLYAIPELLGTRYIVPPEYALIGLVPLSATIMILLAKKKMIDIRLYIPHITLHVLFVGCTSVLFIVPTEALYGGVALKIVIFIVMIFAYQRSLHWCRRQMEKRNDWLEREKLKLSIELAERQNTRDLVTALAGLAHRMLDIEGVLFIWQYPGERLQVHATGSYAHMDNMKVQASTSAADIAKECSGSLVMRLAGTDEDKVLGYMCVGPKMNDTLLSGEERVLLDRLRAEAFRLLTNAKLLHDLRYEYETMRDQNRTYVQRVDEMDRFNLKLLEAQQSERTKTSYFLHDQVLQVLIFISRDLEELYRSQGDAAGNKTRLWLKGLYGAQRDIRMLCDDLYPHIIDKLELKGALRWLVRSMRESGEVEIELIEALEDGSGGAMPPAIKATLFRIIRELATNAAKHAQATRIQLEVRQSHNIFACTVSDNGVGFAAAAMRLDDMDQGAPSIGLISVRNQIRHMGGAIEIDSAPGSGTSISITVPILEKGGGPS</sequence>
<evidence type="ECO:0000256" key="12">
    <source>
        <dbReference type="ARBA" id="ARBA00023136"/>
    </source>
</evidence>
<comment type="catalytic activity">
    <reaction evidence="1">
        <text>ATP + protein L-histidine = ADP + protein N-phospho-L-histidine.</text>
        <dbReference type="EC" id="2.7.13.3"/>
    </reaction>
</comment>
<feature type="transmembrane region" description="Helical" evidence="13">
    <location>
        <begin position="123"/>
        <end position="144"/>
    </location>
</feature>
<accession>A0ABP3HXP9</accession>
<evidence type="ECO:0000256" key="10">
    <source>
        <dbReference type="ARBA" id="ARBA00022989"/>
    </source>
</evidence>
<evidence type="ECO:0000313" key="16">
    <source>
        <dbReference type="EMBL" id="GAA0383812.1"/>
    </source>
</evidence>
<comment type="caution">
    <text evidence="16">The sequence shown here is derived from an EMBL/GenBank/DDBJ whole genome shotgun (WGS) entry which is preliminary data.</text>
</comment>
<comment type="subcellular location">
    <subcellularLocation>
        <location evidence="2">Cell membrane</location>
        <topology evidence="2">Multi-pass membrane protein</topology>
    </subcellularLocation>
</comment>